<keyword evidence="3" id="KW-1003">Cell membrane</keyword>
<evidence type="ECO:0000256" key="2">
    <source>
        <dbReference type="ARBA" id="ARBA00022448"/>
    </source>
</evidence>
<dbReference type="EMBL" id="CP031194">
    <property type="protein sequence ID" value="AXG76755.1"/>
    <property type="molecule type" value="Genomic_DNA"/>
</dbReference>
<gene>
    <name evidence="10" type="ORF">DVK44_02645</name>
</gene>
<evidence type="ECO:0000256" key="4">
    <source>
        <dbReference type="ARBA" id="ARBA00022692"/>
    </source>
</evidence>
<feature type="transmembrane region" description="Helical" evidence="7">
    <location>
        <begin position="229"/>
        <end position="254"/>
    </location>
</feature>
<feature type="transmembrane region" description="Helical" evidence="7">
    <location>
        <begin position="136"/>
        <end position="158"/>
    </location>
</feature>
<dbReference type="CDD" id="cd06261">
    <property type="entry name" value="TM_PBP2"/>
    <property type="match status" value="1"/>
</dbReference>
<proteinExistence type="inferred from homology"/>
<feature type="transmembrane region" description="Helical" evidence="7">
    <location>
        <begin position="184"/>
        <end position="208"/>
    </location>
</feature>
<dbReference type="GO" id="GO:0055085">
    <property type="term" value="P:transmembrane transport"/>
    <property type="evidence" value="ECO:0007669"/>
    <property type="project" value="InterPro"/>
</dbReference>
<evidence type="ECO:0000256" key="3">
    <source>
        <dbReference type="ARBA" id="ARBA00022475"/>
    </source>
</evidence>
<feature type="transmembrane region" description="Helical" evidence="7">
    <location>
        <begin position="289"/>
        <end position="309"/>
    </location>
</feature>
<evidence type="ECO:0000313" key="11">
    <source>
        <dbReference type="Proteomes" id="UP000253868"/>
    </source>
</evidence>
<keyword evidence="2 7" id="KW-0813">Transport</keyword>
<dbReference type="KEGG" id="spad:DVK44_02645"/>
<protein>
    <submittedName>
        <fullName evidence="10">Sugar ABC transporter permease</fullName>
    </submittedName>
</protein>
<dbReference type="GO" id="GO:0005886">
    <property type="term" value="C:plasma membrane"/>
    <property type="evidence" value="ECO:0007669"/>
    <property type="project" value="UniProtKB-SubCell"/>
</dbReference>
<evidence type="ECO:0000259" key="9">
    <source>
        <dbReference type="PROSITE" id="PS50928"/>
    </source>
</evidence>
<evidence type="ECO:0000256" key="8">
    <source>
        <dbReference type="SAM" id="MobiDB-lite"/>
    </source>
</evidence>
<keyword evidence="11" id="KW-1185">Reference proteome</keyword>
<sequence>MRTDLADAQGLNPVTARTSAPDGRRVVPNPRPRPDRDRWLGVAFVAPQVLGVIVLGVVPFLFVIWYSLNEWRPLTGEMEFTGLGNYSRLFADPTFSASVVASLFFSAGVLVLNLVIAISLAVLLNRRMKGITAFRTIFFSPVVVSVVAWSVTWGFLLAPNGGINGALKVLGIDGPSWLADSSTALISLVVVQVFKGVGMNMVLFLAALQSVPEEIREAAQLDGATPWKSFWSITVPMIAPTILLTGILTTIGSLEVFAPVQLLTDGGPGNATNVLPFFLYRTAFVSQQFGYASAIGVVLFAIILALTMLQWTSRRKWVHDEV</sequence>
<dbReference type="InterPro" id="IPR000515">
    <property type="entry name" value="MetI-like"/>
</dbReference>
<comment type="subcellular location">
    <subcellularLocation>
        <location evidence="1 7">Cell membrane</location>
        <topology evidence="1 7">Multi-pass membrane protein</topology>
    </subcellularLocation>
</comment>
<dbReference type="OrthoDB" id="9782326at2"/>
<reference evidence="11" key="1">
    <citation type="submission" date="2018-07" db="EMBL/GenBank/DDBJ databases">
        <authorList>
            <person name="Zhao J."/>
        </authorList>
    </citation>
    <scope>NUCLEOTIDE SEQUENCE [LARGE SCALE GENOMIC DNA]</scope>
    <source>
        <strain evidence="11">GSSD-12</strain>
    </source>
</reference>
<keyword evidence="4 7" id="KW-0812">Transmembrane</keyword>
<evidence type="ECO:0000256" key="6">
    <source>
        <dbReference type="ARBA" id="ARBA00023136"/>
    </source>
</evidence>
<dbReference type="PROSITE" id="PS50928">
    <property type="entry name" value="ABC_TM1"/>
    <property type="match status" value="1"/>
</dbReference>
<evidence type="ECO:0000313" key="10">
    <source>
        <dbReference type="EMBL" id="AXG76755.1"/>
    </source>
</evidence>
<name>A0A345HJ81_9ACTN</name>
<dbReference type="Pfam" id="PF00528">
    <property type="entry name" value="BPD_transp_1"/>
    <property type="match status" value="1"/>
</dbReference>
<evidence type="ECO:0000256" key="7">
    <source>
        <dbReference type="RuleBase" id="RU363032"/>
    </source>
</evidence>
<keyword evidence="5 7" id="KW-1133">Transmembrane helix</keyword>
<evidence type="ECO:0000256" key="1">
    <source>
        <dbReference type="ARBA" id="ARBA00004651"/>
    </source>
</evidence>
<dbReference type="InterPro" id="IPR051393">
    <property type="entry name" value="ABC_transporter_permease"/>
</dbReference>
<dbReference type="PANTHER" id="PTHR30193">
    <property type="entry name" value="ABC TRANSPORTER PERMEASE PROTEIN"/>
    <property type="match status" value="1"/>
</dbReference>
<dbReference type="InterPro" id="IPR035906">
    <property type="entry name" value="MetI-like_sf"/>
</dbReference>
<evidence type="ECO:0000256" key="5">
    <source>
        <dbReference type="ARBA" id="ARBA00022989"/>
    </source>
</evidence>
<feature type="domain" description="ABC transmembrane type-1" evidence="9">
    <location>
        <begin position="99"/>
        <end position="310"/>
    </location>
</feature>
<dbReference type="PANTHER" id="PTHR30193:SF37">
    <property type="entry name" value="INNER MEMBRANE ABC TRANSPORTER PERMEASE PROTEIN YCJO"/>
    <property type="match status" value="1"/>
</dbReference>
<dbReference type="Proteomes" id="UP000253868">
    <property type="component" value="Chromosome"/>
</dbReference>
<comment type="similarity">
    <text evidence="7">Belongs to the binding-protein-dependent transport system permease family.</text>
</comment>
<organism evidence="10 11">
    <name type="scientific">Streptomyces paludis</name>
    <dbReference type="NCBI Taxonomy" id="2282738"/>
    <lineage>
        <taxon>Bacteria</taxon>
        <taxon>Bacillati</taxon>
        <taxon>Actinomycetota</taxon>
        <taxon>Actinomycetes</taxon>
        <taxon>Kitasatosporales</taxon>
        <taxon>Streptomycetaceae</taxon>
        <taxon>Streptomyces</taxon>
    </lineage>
</organism>
<dbReference type="Gene3D" id="1.10.3720.10">
    <property type="entry name" value="MetI-like"/>
    <property type="match status" value="1"/>
</dbReference>
<keyword evidence="6 7" id="KW-0472">Membrane</keyword>
<feature type="region of interest" description="Disordered" evidence="8">
    <location>
        <begin position="1"/>
        <end position="32"/>
    </location>
</feature>
<dbReference type="AlphaFoldDB" id="A0A345HJ81"/>
<feature type="transmembrane region" description="Helical" evidence="7">
    <location>
        <begin position="95"/>
        <end position="124"/>
    </location>
</feature>
<accession>A0A345HJ81</accession>
<feature type="transmembrane region" description="Helical" evidence="7">
    <location>
        <begin position="39"/>
        <end position="68"/>
    </location>
</feature>
<dbReference type="SUPFAM" id="SSF161098">
    <property type="entry name" value="MetI-like"/>
    <property type="match status" value="1"/>
</dbReference>